<accession>A0AAW0KU12</accession>
<comment type="subcellular location">
    <subcellularLocation>
        <location evidence="1">Nucleus</location>
    </subcellularLocation>
</comment>
<dbReference type="AlphaFoldDB" id="A0AAW0KU12"/>
<feature type="compositionally biased region" description="Low complexity" evidence="4">
    <location>
        <begin position="61"/>
        <end position="72"/>
    </location>
</feature>
<reference evidence="5 6" key="1">
    <citation type="journal article" date="2018" name="Sci. Data">
        <title>The draft genome sequence of cork oak.</title>
        <authorList>
            <person name="Ramos A.M."/>
            <person name="Usie A."/>
            <person name="Barbosa P."/>
            <person name="Barros P.M."/>
            <person name="Capote T."/>
            <person name="Chaves I."/>
            <person name="Simoes F."/>
            <person name="Abreu I."/>
            <person name="Carrasquinho I."/>
            <person name="Faro C."/>
            <person name="Guimaraes J.B."/>
            <person name="Mendonca D."/>
            <person name="Nobrega F."/>
            <person name="Rodrigues L."/>
            <person name="Saibo N.J.M."/>
            <person name="Varela M.C."/>
            <person name="Egas C."/>
            <person name="Matos J."/>
            <person name="Miguel C.M."/>
            <person name="Oliveira M.M."/>
            <person name="Ricardo C.P."/>
            <person name="Goncalves S."/>
        </authorList>
    </citation>
    <scope>NUCLEOTIDE SEQUENCE [LARGE SCALE GENOMIC DNA]</scope>
    <source>
        <strain evidence="6">cv. HL8</strain>
    </source>
</reference>
<evidence type="ECO:0000313" key="5">
    <source>
        <dbReference type="EMBL" id="KAK7843078.1"/>
    </source>
</evidence>
<keyword evidence="6" id="KW-1185">Reference proteome</keyword>
<evidence type="ECO:0000256" key="2">
    <source>
        <dbReference type="ARBA" id="ARBA00007643"/>
    </source>
</evidence>
<dbReference type="InterPro" id="IPR010756">
    <property type="entry name" value="Tls1-like"/>
</dbReference>
<feature type="compositionally biased region" description="Basic residues" evidence="4">
    <location>
        <begin position="253"/>
        <end position="262"/>
    </location>
</feature>
<feature type="compositionally biased region" description="Basic and acidic residues" evidence="4">
    <location>
        <begin position="27"/>
        <end position="55"/>
    </location>
</feature>
<comment type="similarity">
    <text evidence="2">Belongs to the TLS1 family.</text>
</comment>
<evidence type="ECO:0000256" key="4">
    <source>
        <dbReference type="SAM" id="MobiDB-lite"/>
    </source>
</evidence>
<feature type="region of interest" description="Disordered" evidence="4">
    <location>
        <begin position="1"/>
        <end position="72"/>
    </location>
</feature>
<comment type="caution">
    <text evidence="5">The sequence shown here is derived from an EMBL/GenBank/DDBJ whole genome shotgun (WGS) entry which is preliminary data.</text>
</comment>
<organism evidence="5 6">
    <name type="scientific">Quercus suber</name>
    <name type="common">Cork oak</name>
    <dbReference type="NCBI Taxonomy" id="58331"/>
    <lineage>
        <taxon>Eukaryota</taxon>
        <taxon>Viridiplantae</taxon>
        <taxon>Streptophyta</taxon>
        <taxon>Embryophyta</taxon>
        <taxon>Tracheophyta</taxon>
        <taxon>Spermatophyta</taxon>
        <taxon>Magnoliopsida</taxon>
        <taxon>eudicotyledons</taxon>
        <taxon>Gunneridae</taxon>
        <taxon>Pentapetalae</taxon>
        <taxon>rosids</taxon>
        <taxon>fabids</taxon>
        <taxon>Fagales</taxon>
        <taxon>Fagaceae</taxon>
        <taxon>Quercus</taxon>
    </lineage>
</organism>
<dbReference type="EMBL" id="PKMF04000210">
    <property type="protein sequence ID" value="KAK7843078.1"/>
    <property type="molecule type" value="Genomic_DNA"/>
</dbReference>
<feature type="compositionally biased region" description="Basic residues" evidence="4">
    <location>
        <begin position="1"/>
        <end position="15"/>
    </location>
</feature>
<protein>
    <submittedName>
        <fullName evidence="5">Protein cop1 suppressor 2</fullName>
    </submittedName>
</protein>
<dbReference type="GO" id="GO:0005681">
    <property type="term" value="C:spliceosomal complex"/>
    <property type="evidence" value="ECO:0007669"/>
    <property type="project" value="TreeGrafter"/>
</dbReference>
<dbReference type="PANTHER" id="PTHR13486:SF2">
    <property type="entry name" value="SPLICING FACTOR C9ORF78"/>
    <property type="match status" value="1"/>
</dbReference>
<evidence type="ECO:0000256" key="1">
    <source>
        <dbReference type="ARBA" id="ARBA00004123"/>
    </source>
</evidence>
<dbReference type="PANTHER" id="PTHR13486">
    <property type="entry name" value="TELOMERE LENGTH AND SILENCING PROTEIN 1 TLS1 FAMILY MEMBER"/>
    <property type="match status" value="1"/>
</dbReference>
<feature type="region of interest" description="Disordered" evidence="4">
    <location>
        <begin position="212"/>
        <end position="262"/>
    </location>
</feature>
<keyword evidence="3" id="KW-0539">Nucleus</keyword>
<gene>
    <name evidence="5" type="primary">CSU2</name>
    <name evidence="5" type="ORF">CFP56_013002</name>
</gene>
<dbReference type="Pfam" id="PF07052">
    <property type="entry name" value="Hep_59"/>
    <property type="match status" value="1"/>
</dbReference>
<feature type="compositionally biased region" description="Polar residues" evidence="4">
    <location>
        <begin position="226"/>
        <end position="243"/>
    </location>
</feature>
<sequence>MQQQQQKKKNFRKRSSIQEEEVEGEENPVKSDDEQERRMALEEVKFLQKQRERKSGIPAISSTSNNVTSQTTTSGGAVIGGLGFGLGFSKVGNNRNSVNDTNNKNDATDAEKEDLVLQDNFAQETAVMVEDPNMTIESTDQVENELKRAEDELYKIPDHLKVKRRNSEESSTQWTTGIAEVQLPIEYKLRNIEETEAAKKLLQEKRLMEHPELYKDRSLPDDGAGSKQTETSTDAAGQRQAATDQFMLERFRKRERHRVMRR</sequence>
<name>A0AAW0KU12_QUESU</name>
<dbReference type="GO" id="GO:0000398">
    <property type="term" value="P:mRNA splicing, via spliceosome"/>
    <property type="evidence" value="ECO:0007669"/>
    <property type="project" value="TreeGrafter"/>
</dbReference>
<dbReference type="Proteomes" id="UP000237347">
    <property type="component" value="Unassembled WGS sequence"/>
</dbReference>
<proteinExistence type="inferred from homology"/>
<evidence type="ECO:0000256" key="3">
    <source>
        <dbReference type="ARBA" id="ARBA00023242"/>
    </source>
</evidence>
<evidence type="ECO:0000313" key="6">
    <source>
        <dbReference type="Proteomes" id="UP000237347"/>
    </source>
</evidence>